<dbReference type="AlphaFoldDB" id="A0AAD7A9S7"/>
<keyword evidence="2" id="KW-1185">Reference proteome</keyword>
<organism evidence="1 2">
    <name type="scientific">Mycena albidolilacea</name>
    <dbReference type="NCBI Taxonomy" id="1033008"/>
    <lineage>
        <taxon>Eukaryota</taxon>
        <taxon>Fungi</taxon>
        <taxon>Dikarya</taxon>
        <taxon>Basidiomycota</taxon>
        <taxon>Agaricomycotina</taxon>
        <taxon>Agaricomycetes</taxon>
        <taxon>Agaricomycetidae</taxon>
        <taxon>Agaricales</taxon>
        <taxon>Marasmiineae</taxon>
        <taxon>Mycenaceae</taxon>
        <taxon>Mycena</taxon>
    </lineage>
</organism>
<protein>
    <submittedName>
        <fullName evidence="1">Uncharacterized protein</fullName>
    </submittedName>
</protein>
<reference evidence="1" key="1">
    <citation type="submission" date="2023-03" db="EMBL/GenBank/DDBJ databases">
        <title>Massive genome expansion in bonnet fungi (Mycena s.s.) driven by repeated elements and novel gene families across ecological guilds.</title>
        <authorList>
            <consortium name="Lawrence Berkeley National Laboratory"/>
            <person name="Harder C.B."/>
            <person name="Miyauchi S."/>
            <person name="Viragh M."/>
            <person name="Kuo A."/>
            <person name="Thoen E."/>
            <person name="Andreopoulos B."/>
            <person name="Lu D."/>
            <person name="Skrede I."/>
            <person name="Drula E."/>
            <person name="Henrissat B."/>
            <person name="Morin E."/>
            <person name="Kohler A."/>
            <person name="Barry K."/>
            <person name="LaButti K."/>
            <person name="Morin E."/>
            <person name="Salamov A."/>
            <person name="Lipzen A."/>
            <person name="Mereny Z."/>
            <person name="Hegedus B."/>
            <person name="Baldrian P."/>
            <person name="Stursova M."/>
            <person name="Weitz H."/>
            <person name="Taylor A."/>
            <person name="Grigoriev I.V."/>
            <person name="Nagy L.G."/>
            <person name="Martin F."/>
            <person name="Kauserud H."/>
        </authorList>
    </citation>
    <scope>NUCLEOTIDE SEQUENCE</scope>
    <source>
        <strain evidence="1">CBHHK002</strain>
    </source>
</reference>
<accession>A0AAD7A9S7</accession>
<dbReference type="EMBL" id="JARIHO010000011">
    <property type="protein sequence ID" value="KAJ7353101.1"/>
    <property type="molecule type" value="Genomic_DNA"/>
</dbReference>
<evidence type="ECO:0000313" key="1">
    <source>
        <dbReference type="EMBL" id="KAJ7353101.1"/>
    </source>
</evidence>
<gene>
    <name evidence="1" type="ORF">DFH08DRAFT_987117</name>
</gene>
<evidence type="ECO:0000313" key="2">
    <source>
        <dbReference type="Proteomes" id="UP001218218"/>
    </source>
</evidence>
<proteinExistence type="predicted"/>
<sequence>MSIDVFFEHLFPTPLHGMHPMYTTPHQGSGGGGTCRLRLLHNTFAFCAHIDGARCRVTQNPAAVKAAASIKIVIKKSDNNIKIIVLDRLVDLDMYSASRIVDFKELTLLPGSDSLESDDSFLSPHPFISGEGAAKAKAEQEAPHIVRHHPSAIAHPPSHIRCQLLSSLMEEDGSAMKFILAHAADLPGARTSSNSSARHMALENSWASMISMHSRTHWKPQSGISFAGFDLSEETRHGFEFHNNRPAFYPLPVARNRCLPHAALASVSSYSHPGVNDPVEYGLLMPSLHEHTFSFILWEPPQRMHVANDASSFYFKPPAQPTARGHHRLELNMSVSSQGPPISFYNYNHSYGNHCLSENDTSTGGSSLAHQYTTFGANVMSNYSVAHLGCPSVGDKMFNTAEDHGQPLRAISDLIIDEEHRDSMEDPLFEKTDHRSSMSSDSVFGYNDYNMPNRHLLPPNQFRPQLPQQPQPNEDDTMISMLGGGGHIHWHSIGAGFKVSPCVRVNCELYCPGTSQRVPCPTARQQATGMGTGSDTLTPPHTAAVAAAASTKSLRAHYQSATAMEWVLSSPFETIYSGARWGPVSPAMCLLQHLGRVLTSCAPHVSPARTH</sequence>
<dbReference type="Proteomes" id="UP001218218">
    <property type="component" value="Unassembled WGS sequence"/>
</dbReference>
<comment type="caution">
    <text evidence="1">The sequence shown here is derived from an EMBL/GenBank/DDBJ whole genome shotgun (WGS) entry which is preliminary data.</text>
</comment>
<name>A0AAD7A9S7_9AGAR</name>